<gene>
    <name evidence="2" type="ORF">DPMN_157276</name>
</gene>
<comment type="caution">
    <text evidence="2">The sequence shown here is derived from an EMBL/GenBank/DDBJ whole genome shotgun (WGS) entry which is preliminary data.</text>
</comment>
<dbReference type="AlphaFoldDB" id="A0A9D4EHK7"/>
<dbReference type="EMBL" id="JAIWYP010000008">
    <property type="protein sequence ID" value="KAH3779473.1"/>
    <property type="molecule type" value="Genomic_DNA"/>
</dbReference>
<accession>A0A9D4EHK7</accession>
<evidence type="ECO:0000313" key="2">
    <source>
        <dbReference type="EMBL" id="KAH3779473.1"/>
    </source>
</evidence>
<evidence type="ECO:0000313" key="3">
    <source>
        <dbReference type="Proteomes" id="UP000828390"/>
    </source>
</evidence>
<reference evidence="2" key="1">
    <citation type="journal article" date="2019" name="bioRxiv">
        <title>The Genome of the Zebra Mussel, Dreissena polymorpha: A Resource for Invasive Species Research.</title>
        <authorList>
            <person name="McCartney M.A."/>
            <person name="Auch B."/>
            <person name="Kono T."/>
            <person name="Mallez S."/>
            <person name="Zhang Y."/>
            <person name="Obille A."/>
            <person name="Becker A."/>
            <person name="Abrahante J.E."/>
            <person name="Garbe J."/>
            <person name="Badalamenti J.P."/>
            <person name="Herman A."/>
            <person name="Mangelson H."/>
            <person name="Liachko I."/>
            <person name="Sullivan S."/>
            <person name="Sone E.D."/>
            <person name="Koren S."/>
            <person name="Silverstein K.A.T."/>
            <person name="Beckman K.B."/>
            <person name="Gohl D.M."/>
        </authorList>
    </citation>
    <scope>NUCLEOTIDE SEQUENCE</scope>
    <source>
        <strain evidence="2">Duluth1</strain>
        <tissue evidence="2">Whole animal</tissue>
    </source>
</reference>
<feature type="region of interest" description="Disordered" evidence="1">
    <location>
        <begin position="1"/>
        <end position="62"/>
    </location>
</feature>
<evidence type="ECO:0000256" key="1">
    <source>
        <dbReference type="SAM" id="MobiDB-lite"/>
    </source>
</evidence>
<proteinExistence type="predicted"/>
<dbReference type="Proteomes" id="UP000828390">
    <property type="component" value="Unassembled WGS sequence"/>
</dbReference>
<reference evidence="2" key="2">
    <citation type="submission" date="2020-11" db="EMBL/GenBank/DDBJ databases">
        <authorList>
            <person name="McCartney M.A."/>
            <person name="Auch B."/>
            <person name="Kono T."/>
            <person name="Mallez S."/>
            <person name="Becker A."/>
            <person name="Gohl D.M."/>
            <person name="Silverstein K.A.T."/>
            <person name="Koren S."/>
            <person name="Bechman K.B."/>
            <person name="Herman A."/>
            <person name="Abrahante J.E."/>
            <person name="Garbe J."/>
        </authorList>
    </citation>
    <scope>NUCLEOTIDE SEQUENCE</scope>
    <source>
        <strain evidence="2">Duluth1</strain>
        <tissue evidence="2">Whole animal</tissue>
    </source>
</reference>
<keyword evidence="3" id="KW-1185">Reference proteome</keyword>
<protein>
    <submittedName>
        <fullName evidence="2">Uncharacterized protein</fullName>
    </submittedName>
</protein>
<organism evidence="2 3">
    <name type="scientific">Dreissena polymorpha</name>
    <name type="common">Zebra mussel</name>
    <name type="synonym">Mytilus polymorpha</name>
    <dbReference type="NCBI Taxonomy" id="45954"/>
    <lineage>
        <taxon>Eukaryota</taxon>
        <taxon>Metazoa</taxon>
        <taxon>Spiralia</taxon>
        <taxon>Lophotrochozoa</taxon>
        <taxon>Mollusca</taxon>
        <taxon>Bivalvia</taxon>
        <taxon>Autobranchia</taxon>
        <taxon>Heteroconchia</taxon>
        <taxon>Euheterodonta</taxon>
        <taxon>Imparidentia</taxon>
        <taxon>Neoheterodontei</taxon>
        <taxon>Myida</taxon>
        <taxon>Dreissenoidea</taxon>
        <taxon>Dreissenidae</taxon>
        <taxon>Dreissena</taxon>
    </lineage>
</organism>
<name>A0A9D4EHK7_DREPO</name>
<sequence>MQGILKVRDSSPPFTSDYDVSMEGYDSRDLDLDLEEDWDMHDQLPQQLQPRSQVPKRAAPVPAKRIDVSPARGPVQKGSGVVPKLKLGLEDVDEEEPVRLQQTGETTGEIGVRLQQTGETTGEIGVRLQQMGKTTGEIGVRLQQEK</sequence>